<dbReference type="GO" id="GO:0003677">
    <property type="term" value="F:DNA binding"/>
    <property type="evidence" value="ECO:0007669"/>
    <property type="project" value="InterPro"/>
</dbReference>
<accession>A0A2A5WY57</accession>
<proteinExistence type="predicted"/>
<dbReference type="EMBL" id="NTKD01000004">
    <property type="protein sequence ID" value="PDH41500.1"/>
    <property type="molecule type" value="Genomic_DNA"/>
</dbReference>
<evidence type="ECO:0000256" key="2">
    <source>
        <dbReference type="ARBA" id="ARBA00022771"/>
    </source>
</evidence>
<keyword evidence="2" id="KW-0863">Zinc-finger</keyword>
<evidence type="ECO:0000256" key="3">
    <source>
        <dbReference type="ARBA" id="ARBA00022833"/>
    </source>
</evidence>
<gene>
    <name evidence="5" type="ORF">CNE99_01815</name>
</gene>
<feature type="domain" description="PARP-type" evidence="4">
    <location>
        <begin position="2"/>
        <end position="56"/>
    </location>
</feature>
<dbReference type="Gene3D" id="3.30.1740.10">
    <property type="entry name" value="Zinc finger, PARP-type"/>
    <property type="match status" value="2"/>
</dbReference>
<sequence>MNVIEPASSGRSKGRGCKQNIAKGDLPFGEQLPNPFADGDMTLWFHLLCAAYRRPEPLHDLLSESPPEDGECSENLTELCRIGIEAPRLQRIAEAELAPSGRTRCRHRKEAIEKATWRLRLEYFEEGAFNPSGNIHLGCSTVFLTTTDTVMARVIHFTTELTDTQAKEIKEALQ</sequence>
<reference evidence="5 6" key="1">
    <citation type="submission" date="2017-08" db="EMBL/GenBank/DDBJ databases">
        <title>Fine stratification of microbial communities through a metagenomic profile of the photic zone.</title>
        <authorList>
            <person name="Haro-Moreno J.M."/>
            <person name="Lopez-Perez M."/>
            <person name="De La Torre J."/>
            <person name="Picazo A."/>
            <person name="Camacho A."/>
            <person name="Rodriguez-Valera F."/>
        </authorList>
    </citation>
    <scope>NUCLEOTIDE SEQUENCE [LARGE SCALE GENOMIC DNA]</scope>
    <source>
        <strain evidence="5">MED-G24</strain>
    </source>
</reference>
<dbReference type="Proteomes" id="UP000219327">
    <property type="component" value="Unassembled WGS sequence"/>
</dbReference>
<evidence type="ECO:0000256" key="1">
    <source>
        <dbReference type="ARBA" id="ARBA00022723"/>
    </source>
</evidence>
<keyword evidence="3" id="KW-0862">Zinc</keyword>
<keyword evidence="1" id="KW-0479">Metal-binding</keyword>
<dbReference type="GO" id="GO:0008270">
    <property type="term" value="F:zinc ion binding"/>
    <property type="evidence" value="ECO:0007669"/>
    <property type="project" value="UniProtKB-KW"/>
</dbReference>
<evidence type="ECO:0000259" key="4">
    <source>
        <dbReference type="PROSITE" id="PS50064"/>
    </source>
</evidence>
<name>A0A2A5WY57_9GAMM</name>
<dbReference type="AlphaFoldDB" id="A0A2A5WY57"/>
<dbReference type="PROSITE" id="PS50064">
    <property type="entry name" value="ZF_PARP_2"/>
    <property type="match status" value="1"/>
</dbReference>
<dbReference type="SMART" id="SM01336">
    <property type="entry name" value="zf-PARP"/>
    <property type="match status" value="2"/>
</dbReference>
<evidence type="ECO:0000313" key="5">
    <source>
        <dbReference type="EMBL" id="PDH41500.1"/>
    </source>
</evidence>
<dbReference type="InterPro" id="IPR036957">
    <property type="entry name" value="Znf_PARP_sf"/>
</dbReference>
<comment type="caution">
    <text evidence="5">The sequence shown here is derived from an EMBL/GenBank/DDBJ whole genome shotgun (WGS) entry which is preliminary data.</text>
</comment>
<dbReference type="InterPro" id="IPR001510">
    <property type="entry name" value="Znf_PARP"/>
</dbReference>
<protein>
    <recommendedName>
        <fullName evidence="4">PARP-type domain-containing protein</fullName>
    </recommendedName>
</protein>
<organism evidence="5 6">
    <name type="scientific">OM182 bacterium MED-G24</name>
    <dbReference type="NCBI Taxonomy" id="1986255"/>
    <lineage>
        <taxon>Bacteria</taxon>
        <taxon>Pseudomonadati</taxon>
        <taxon>Pseudomonadota</taxon>
        <taxon>Gammaproteobacteria</taxon>
        <taxon>OMG group</taxon>
        <taxon>OM182 clade</taxon>
    </lineage>
</organism>
<dbReference type="SUPFAM" id="SSF57716">
    <property type="entry name" value="Glucocorticoid receptor-like (DNA-binding domain)"/>
    <property type="match status" value="1"/>
</dbReference>
<evidence type="ECO:0000313" key="6">
    <source>
        <dbReference type="Proteomes" id="UP000219327"/>
    </source>
</evidence>